<gene>
    <name evidence="1" type="ORF">NQ176_g9702</name>
</gene>
<name>A0ACC1MKK9_9HYPO</name>
<dbReference type="Proteomes" id="UP001143910">
    <property type="component" value="Unassembled WGS sequence"/>
</dbReference>
<sequence>MGVSAEDQASLPRFERKPKGHAAPLISHNRIKGFTSDGQWSNINLQSMLWKDTLRSEANVKLFVNSISDLKRPGFSIAVQNQDAFRPAKVGEIFGPAWSTHWFRVHVTIPEKYKDEDRVEFHFNIGGEGLIYLEDGTPIHGLTGGHWRDRRVDFILPKAWKAGVEHIFYIEASINGMFGCHPEASDKGDVMLDLDSFTKPPDPHKTFLLEQAELKIPRTVAWDLYWDYFIIKDITVHLPYDSWEAQQAFRIGNDIINAFKRGDEASLHKCREIAKGAVGDLVKSNKVYKSENPQVWAVGHCHIDTAWLWPFAETKRKVARSWSTQVDLMDRYPEHHFAASTAQQYKWLKEDYPAIFKRVQEKAKSGNFIPVGGSWVEFDSYYPSGESLVRQFVHGQRFFQSNFEKRCRVFWIPDTFGYSAQLPQLARSAGMKYFVTQKMSWNSVNVFPHTSFKWVGLDGSQLIAHLPPTDTYTGQMNGAEMIMSTANHKSLREDKRSMYLFGNGDGGGGPHASMLERARRWQGAAETIGGQLHDLKITSPEAFFEELEANSKDFATYHGEIYLESCRGCYTSQARTKLNNRNAEKLLHDLEYLATVVSATNSNFKYPKHAFDDLWQTILLCHFHDVVPGSAIEMVYEDAGALYKELFANGNKIYSDLLKELKLSSTASVGLEVALLNTLQWPRSEIIHIPGEFNLEGGQKSSSSGTYAIAHVPAAGLGSIVDATAAKATRVTLKKTSEGHYILSNEKLQVTIAGGEITSLIDLDIGRELVAEGERANKLVLFYDQAMTYWDAWDVEIYHLETPQYLGEGTVEVIEDGPLRAALLVHHKINDDSWIKSTISLDAYVA</sequence>
<evidence type="ECO:0000313" key="1">
    <source>
        <dbReference type="EMBL" id="KAJ2967345.1"/>
    </source>
</evidence>
<reference evidence="1" key="1">
    <citation type="submission" date="2022-08" db="EMBL/GenBank/DDBJ databases">
        <title>Genome Sequence of Lecanicillium fungicola.</title>
        <authorList>
            <person name="Buettner E."/>
        </authorList>
    </citation>
    <scope>NUCLEOTIDE SEQUENCE</scope>
    <source>
        <strain evidence="1">Babe33</strain>
    </source>
</reference>
<proteinExistence type="predicted"/>
<accession>A0ACC1MKK9</accession>
<dbReference type="EMBL" id="JANJQO010002320">
    <property type="protein sequence ID" value="KAJ2967345.1"/>
    <property type="molecule type" value="Genomic_DNA"/>
</dbReference>
<keyword evidence="2" id="KW-1185">Reference proteome</keyword>
<protein>
    <submittedName>
        <fullName evidence="1">Uncharacterized protein</fullName>
    </submittedName>
</protein>
<evidence type="ECO:0000313" key="2">
    <source>
        <dbReference type="Proteomes" id="UP001143910"/>
    </source>
</evidence>
<organism evidence="1 2">
    <name type="scientific">Zarea fungicola</name>
    <dbReference type="NCBI Taxonomy" id="93591"/>
    <lineage>
        <taxon>Eukaryota</taxon>
        <taxon>Fungi</taxon>
        <taxon>Dikarya</taxon>
        <taxon>Ascomycota</taxon>
        <taxon>Pezizomycotina</taxon>
        <taxon>Sordariomycetes</taxon>
        <taxon>Hypocreomycetidae</taxon>
        <taxon>Hypocreales</taxon>
        <taxon>Cordycipitaceae</taxon>
        <taxon>Zarea</taxon>
    </lineage>
</organism>
<comment type="caution">
    <text evidence="1">The sequence shown here is derived from an EMBL/GenBank/DDBJ whole genome shotgun (WGS) entry which is preliminary data.</text>
</comment>